<protein>
    <submittedName>
        <fullName evidence="1">Uncharacterized protein</fullName>
    </submittedName>
</protein>
<name>A0A840YRQ8_9SPHN</name>
<dbReference type="RefSeq" id="WP_184090301.1">
    <property type="nucleotide sequence ID" value="NZ_JACIJF010000013.1"/>
</dbReference>
<sequence length="92" mass="10417">MVSTSNDGIMSEYLVKYGVAKTSERERPTDLLETLYISERYQAGDDLKSARANYDHSVWNDVPSAEIDRRLAALDVFMGELARNRAAMWGLN</sequence>
<keyword evidence="2" id="KW-1185">Reference proteome</keyword>
<dbReference type="Proteomes" id="UP000527143">
    <property type="component" value="Unassembled WGS sequence"/>
</dbReference>
<comment type="caution">
    <text evidence="1">The sequence shown here is derived from an EMBL/GenBank/DDBJ whole genome shotgun (WGS) entry which is preliminary data.</text>
</comment>
<evidence type="ECO:0000313" key="1">
    <source>
        <dbReference type="EMBL" id="MBB5712193.1"/>
    </source>
</evidence>
<accession>A0A840YRQ8</accession>
<dbReference type="EMBL" id="JACIJF010000013">
    <property type="protein sequence ID" value="MBB5712193.1"/>
    <property type="molecule type" value="Genomic_DNA"/>
</dbReference>
<reference evidence="1 2" key="1">
    <citation type="submission" date="2020-08" db="EMBL/GenBank/DDBJ databases">
        <title>Genomic Encyclopedia of Type Strains, Phase IV (KMG-IV): sequencing the most valuable type-strain genomes for metagenomic binning, comparative biology and taxonomic classification.</title>
        <authorList>
            <person name="Goeker M."/>
        </authorList>
    </citation>
    <scope>NUCLEOTIDE SEQUENCE [LARGE SCALE GENOMIC DNA]</scope>
    <source>
        <strain evidence="1 2">DSM 26736</strain>
    </source>
</reference>
<proteinExistence type="predicted"/>
<dbReference type="AlphaFoldDB" id="A0A840YRQ8"/>
<evidence type="ECO:0000313" key="2">
    <source>
        <dbReference type="Proteomes" id="UP000527143"/>
    </source>
</evidence>
<organism evidence="1 2">
    <name type="scientific">Sphingomonas xinjiangensis</name>
    <dbReference type="NCBI Taxonomy" id="643568"/>
    <lineage>
        <taxon>Bacteria</taxon>
        <taxon>Pseudomonadati</taxon>
        <taxon>Pseudomonadota</taxon>
        <taxon>Alphaproteobacteria</taxon>
        <taxon>Sphingomonadales</taxon>
        <taxon>Sphingomonadaceae</taxon>
        <taxon>Sphingomonas</taxon>
    </lineage>
</organism>
<gene>
    <name evidence="1" type="ORF">FHT02_003450</name>
</gene>